<evidence type="ECO:0000256" key="2">
    <source>
        <dbReference type="ARBA" id="ARBA00022603"/>
    </source>
</evidence>
<evidence type="ECO:0000256" key="5">
    <source>
        <dbReference type="ARBA" id="ARBA00022691"/>
    </source>
</evidence>
<evidence type="ECO:0000313" key="14">
    <source>
        <dbReference type="Proteomes" id="UP000242999"/>
    </source>
</evidence>
<feature type="domain" description="MnmC-like methyltransferase" evidence="12">
    <location>
        <begin position="115"/>
        <end position="234"/>
    </location>
</feature>
<dbReference type="SUPFAM" id="SSF51905">
    <property type="entry name" value="FAD/NAD(P)-binding domain"/>
    <property type="match status" value="1"/>
</dbReference>
<evidence type="ECO:0000259" key="12">
    <source>
        <dbReference type="Pfam" id="PF05430"/>
    </source>
</evidence>
<dbReference type="Proteomes" id="UP000242999">
    <property type="component" value="Unassembled WGS sequence"/>
</dbReference>
<dbReference type="PANTHER" id="PTHR13847:SF283">
    <property type="entry name" value="TRNA 5-METHYLAMINOMETHYL-2-THIOURIDINE BIOSYNTHESIS BIFUNCTIONAL PROTEIN MNMC"/>
    <property type="match status" value="1"/>
</dbReference>
<dbReference type="GO" id="GO:0002097">
    <property type="term" value="P:tRNA wobble base modification"/>
    <property type="evidence" value="ECO:0007669"/>
    <property type="project" value="UniProtKB-UniRule"/>
</dbReference>
<keyword evidence="5 10" id="KW-0949">S-adenosyl-L-methionine</keyword>
<evidence type="ECO:0000256" key="3">
    <source>
        <dbReference type="ARBA" id="ARBA00022630"/>
    </source>
</evidence>
<keyword evidence="2 10" id="KW-0489">Methyltransferase</keyword>
<feature type="region of interest" description="FAD-dependent cmnm(5)s(2)U34 oxidoreductase" evidence="10">
    <location>
        <begin position="264"/>
        <end position="660"/>
    </location>
</feature>
<comment type="similarity">
    <text evidence="10">In the C-terminal section; belongs to the DAO family.</text>
</comment>
<keyword evidence="4 10" id="KW-0808">Transferase</keyword>
<comment type="similarity">
    <text evidence="10">In the N-terminal section; belongs to the methyltransferase superfamily. tRNA (mnm(5)s(2)U34)-methyltransferase family.</text>
</comment>
<dbReference type="PANTHER" id="PTHR13847">
    <property type="entry name" value="SARCOSINE DEHYDROGENASE-RELATED"/>
    <property type="match status" value="1"/>
</dbReference>
<dbReference type="EC" id="2.1.1.61" evidence="10"/>
<dbReference type="InterPro" id="IPR047785">
    <property type="entry name" value="tRNA_MNMC2"/>
</dbReference>
<reference evidence="14" key="1">
    <citation type="submission" date="2016-10" db="EMBL/GenBank/DDBJ databases">
        <authorList>
            <person name="Varghese N."/>
            <person name="Submissions S."/>
        </authorList>
    </citation>
    <scope>NUCLEOTIDE SEQUENCE [LARGE SCALE GENOMIC DNA]</scope>
    <source>
        <strain evidence="14">DSM 7165</strain>
    </source>
</reference>
<keyword evidence="9 10" id="KW-0511">Multifunctional enzyme</keyword>
<dbReference type="Pfam" id="PF01266">
    <property type="entry name" value="DAO"/>
    <property type="match status" value="1"/>
</dbReference>
<dbReference type="NCBIfam" id="NF002481">
    <property type="entry name" value="PRK01747.1-2"/>
    <property type="match status" value="1"/>
</dbReference>
<name>A0A1H6QU49_9GAMM</name>
<dbReference type="RefSeq" id="WP_177166769.1">
    <property type="nucleotide sequence ID" value="NZ_FNYH01000002.1"/>
</dbReference>
<gene>
    <name evidence="10" type="primary">mnmC</name>
    <name evidence="13" type="ORF">SAMN05421831_102205</name>
</gene>
<dbReference type="HAMAP" id="MF_01102">
    <property type="entry name" value="MnmC"/>
    <property type="match status" value="1"/>
</dbReference>
<dbReference type="Gene3D" id="3.40.50.150">
    <property type="entry name" value="Vaccinia Virus protein VP39"/>
    <property type="match status" value="1"/>
</dbReference>
<evidence type="ECO:0000256" key="4">
    <source>
        <dbReference type="ARBA" id="ARBA00022679"/>
    </source>
</evidence>
<dbReference type="GO" id="GO:0032259">
    <property type="term" value="P:methylation"/>
    <property type="evidence" value="ECO:0007669"/>
    <property type="project" value="UniProtKB-KW"/>
</dbReference>
<evidence type="ECO:0000256" key="8">
    <source>
        <dbReference type="ARBA" id="ARBA00023002"/>
    </source>
</evidence>
<proteinExistence type="inferred from homology"/>
<dbReference type="NCBIfam" id="NF033855">
    <property type="entry name" value="tRNA_MNMC2"/>
    <property type="match status" value="1"/>
</dbReference>
<evidence type="ECO:0000256" key="6">
    <source>
        <dbReference type="ARBA" id="ARBA00022694"/>
    </source>
</evidence>
<dbReference type="InterPro" id="IPR036188">
    <property type="entry name" value="FAD/NAD-bd_sf"/>
</dbReference>
<keyword evidence="6 10" id="KW-0819">tRNA processing</keyword>
<accession>A0A1H6QU49</accession>
<dbReference type="GO" id="GO:0016645">
    <property type="term" value="F:oxidoreductase activity, acting on the CH-NH group of donors"/>
    <property type="evidence" value="ECO:0007669"/>
    <property type="project" value="InterPro"/>
</dbReference>
<dbReference type="Gene3D" id="3.50.50.60">
    <property type="entry name" value="FAD/NAD(P)-binding domain"/>
    <property type="match status" value="1"/>
</dbReference>
<keyword evidence="1 10" id="KW-0963">Cytoplasm</keyword>
<dbReference type="GO" id="GO:0005737">
    <property type="term" value="C:cytoplasm"/>
    <property type="evidence" value="ECO:0007669"/>
    <property type="project" value="UniProtKB-SubCell"/>
</dbReference>
<evidence type="ECO:0000256" key="7">
    <source>
        <dbReference type="ARBA" id="ARBA00022827"/>
    </source>
</evidence>
<protein>
    <recommendedName>
        <fullName evidence="10">tRNA 5-methylaminomethyl-2-thiouridine biosynthesis bifunctional protein MnmC</fullName>
        <shortName evidence="10">tRNA mnm(5)s(2)U biosynthesis bifunctional protein</shortName>
    </recommendedName>
    <domain>
        <recommendedName>
            <fullName evidence="10">tRNA (mnm(5)s(2)U34)-methyltransferase</fullName>
            <ecNumber evidence="10">2.1.1.61</ecNumber>
        </recommendedName>
    </domain>
    <domain>
        <recommendedName>
            <fullName evidence="10">FAD-dependent cmnm(5)s(2)U34 oxidoreductase</fullName>
            <ecNumber evidence="10">1.5.-.-</ecNumber>
        </recommendedName>
    </domain>
</protein>
<dbReference type="InterPro" id="IPR008471">
    <property type="entry name" value="MnmC-like_methylTransf"/>
</dbReference>
<dbReference type="NCBIfam" id="TIGR03197">
    <property type="entry name" value="MnmC_Cterm"/>
    <property type="match status" value="1"/>
</dbReference>
<dbReference type="STRING" id="64971.SAMN05421831_102205"/>
<dbReference type="InterPro" id="IPR023032">
    <property type="entry name" value="tRNA_MAMT_biosynth_bifunc_MnmC"/>
</dbReference>
<evidence type="ECO:0000256" key="10">
    <source>
        <dbReference type="HAMAP-Rule" id="MF_01102"/>
    </source>
</evidence>
<keyword evidence="8 10" id="KW-0560">Oxidoreductase</keyword>
<dbReference type="AlphaFoldDB" id="A0A1H6QU49"/>
<dbReference type="EMBL" id="FNYH01000002">
    <property type="protein sequence ID" value="SEI47093.1"/>
    <property type="molecule type" value="Genomic_DNA"/>
</dbReference>
<comment type="cofactor">
    <cofactor evidence="10">
        <name>FAD</name>
        <dbReference type="ChEBI" id="CHEBI:57692"/>
    </cofactor>
</comment>
<dbReference type="InterPro" id="IPR017610">
    <property type="entry name" value="tRNA_S-uridine_synth_MnmC_C"/>
</dbReference>
<dbReference type="InterPro" id="IPR006076">
    <property type="entry name" value="FAD-dep_OxRdtase"/>
</dbReference>
<comment type="subcellular location">
    <subcellularLocation>
        <location evidence="10">Cytoplasm</location>
    </subcellularLocation>
</comment>
<evidence type="ECO:0000259" key="11">
    <source>
        <dbReference type="Pfam" id="PF01266"/>
    </source>
</evidence>
<keyword evidence="14" id="KW-1185">Reference proteome</keyword>
<dbReference type="Pfam" id="PF05430">
    <property type="entry name" value="Methyltransf_30"/>
    <property type="match status" value="1"/>
</dbReference>
<keyword evidence="3 10" id="KW-0285">Flavoprotein</keyword>
<keyword evidence="7 10" id="KW-0274">FAD</keyword>
<comment type="catalytic activity">
    <reaction evidence="10">
        <text>5-aminomethyl-2-thiouridine(34) in tRNA + S-adenosyl-L-methionine = 5-methylaminomethyl-2-thiouridine(34) in tRNA + S-adenosyl-L-homocysteine + H(+)</text>
        <dbReference type="Rhea" id="RHEA:19569"/>
        <dbReference type="Rhea" id="RHEA-COMP:10195"/>
        <dbReference type="Rhea" id="RHEA-COMP:10197"/>
        <dbReference type="ChEBI" id="CHEBI:15378"/>
        <dbReference type="ChEBI" id="CHEBI:57856"/>
        <dbReference type="ChEBI" id="CHEBI:59789"/>
        <dbReference type="ChEBI" id="CHEBI:74454"/>
        <dbReference type="ChEBI" id="CHEBI:74455"/>
        <dbReference type="EC" id="2.1.1.61"/>
    </reaction>
</comment>
<dbReference type="EC" id="1.5.-.-" evidence="10"/>
<comment type="function">
    <text evidence="10">Catalyzes the last two steps in the biosynthesis of 5-methylaminomethyl-2-thiouridine (mnm(5)s(2)U) at the wobble position (U34) in tRNA. Catalyzes the FAD-dependent demodification of cmnm(5)s(2)U34 to nm(5)s(2)U34, followed by the transfer of a methyl group from S-adenosyl-L-methionine to nm(5)s(2)U34, to form mnm(5)s(2)U34.</text>
</comment>
<dbReference type="Gene3D" id="3.30.9.10">
    <property type="entry name" value="D-Amino Acid Oxidase, subunit A, domain 2"/>
    <property type="match status" value="1"/>
</dbReference>
<organism evidence="13 14">
    <name type="scientific">Allopseudospirillum japonicum</name>
    <dbReference type="NCBI Taxonomy" id="64971"/>
    <lineage>
        <taxon>Bacteria</taxon>
        <taxon>Pseudomonadati</taxon>
        <taxon>Pseudomonadota</taxon>
        <taxon>Gammaproteobacteria</taxon>
        <taxon>Oceanospirillales</taxon>
        <taxon>Oceanospirillaceae</taxon>
        <taxon>Allopseudospirillum</taxon>
    </lineage>
</organism>
<evidence type="ECO:0000256" key="9">
    <source>
        <dbReference type="ARBA" id="ARBA00023268"/>
    </source>
</evidence>
<evidence type="ECO:0000313" key="13">
    <source>
        <dbReference type="EMBL" id="SEI47093.1"/>
    </source>
</evidence>
<dbReference type="InterPro" id="IPR029063">
    <property type="entry name" value="SAM-dependent_MTases_sf"/>
</dbReference>
<feature type="region of interest" description="tRNA (mnm(5)s(2)U34)-methyltransferase" evidence="10">
    <location>
        <begin position="1"/>
        <end position="236"/>
    </location>
</feature>
<sequence length="660" mass="72505">MDYLQALTPAHLDWQNQQPYAQDFADVYFSRDQGLAETHYVFLQQNQLQQRWSQLSTGQHFVIAETGFGTGLNMLAACAHFMETAPEGTYLHLVSVEKYPLTREDLTRALAAWPQLASYSTPLLAAYPPLVKGSYRLQLSHRVSLTLHFGDALAILSQLEMQVHAWFLDGFAPARNPDLWQPALFTQMARLSAPDASFATFTAAGMVKRGLQEAGFHVRKVAGFGRKREMLSGYLLAPTKYAHAKVPFFYTPKPKQPPQAVTLIGAGMAGAASARFLADLGVKVRVLEAATQVAAGASGNRQGALYIKLAAQANRHSAFYWQGLYQSWQQLQQMSKTLWDPCGVLQLAYNAQEQKRQQGFLQNLSLPEAWVQAVDAQQASQLAGVPVQHSGLFFPQAGYVRPALWCQALLDHPNIDVITGVEVTQLHFDAEQHVWHLFSQDATVYQASHVVLANAYAAKKLLAQMAPWLPIKSIRGQITHLATQQAVPQTVICHEGYLAPPLENTLCLGASFNLGSHVETLCAQDQANNLALLQHALPEFAASLNTPLAPLAGRVGFRCTSPDYLPLVGPIPQEAGFKQMYAPLSKDASWRPETHSPYAPYWPHLWVNLAHGSRGLASVVLSAQILAAHMGLIPAPVSADLLQGVHPARFLVKALIQART</sequence>
<dbReference type="GO" id="GO:0004808">
    <property type="term" value="F:tRNA (5-methylaminomethyl-2-thiouridylate)(34)-methyltransferase activity"/>
    <property type="evidence" value="ECO:0007669"/>
    <property type="project" value="UniProtKB-EC"/>
</dbReference>
<dbReference type="GO" id="GO:0050660">
    <property type="term" value="F:flavin adenine dinucleotide binding"/>
    <property type="evidence" value="ECO:0007669"/>
    <property type="project" value="UniProtKB-UniRule"/>
</dbReference>
<evidence type="ECO:0000256" key="1">
    <source>
        <dbReference type="ARBA" id="ARBA00022490"/>
    </source>
</evidence>
<feature type="domain" description="FAD dependent oxidoreductase" evidence="11">
    <location>
        <begin position="262"/>
        <end position="628"/>
    </location>
</feature>